<comment type="caution">
    <text evidence="7">The sequence shown here is derived from an EMBL/GenBank/DDBJ whole genome shotgun (WGS) entry which is preliminary data.</text>
</comment>
<dbReference type="SUPFAM" id="SSF48452">
    <property type="entry name" value="TPR-like"/>
    <property type="match status" value="3"/>
</dbReference>
<dbReference type="GO" id="GO:0000160">
    <property type="term" value="P:phosphorelay signal transduction system"/>
    <property type="evidence" value="ECO:0007669"/>
    <property type="project" value="InterPro"/>
</dbReference>
<comment type="similarity">
    <text evidence="1">Belongs to the AfsR/DnrI/RedD regulatory family.</text>
</comment>
<dbReference type="AlphaFoldDB" id="A0A9X2NMS7"/>
<dbReference type="SMART" id="SM00862">
    <property type="entry name" value="Trans_reg_C"/>
    <property type="match status" value="1"/>
</dbReference>
<protein>
    <submittedName>
        <fullName evidence="7">Tetratricopeptide repeat protein</fullName>
    </submittedName>
</protein>
<sequence length="956" mass="101884">MRFQVLGPMTATVGLPSAAQPRRLLAVLLAKAGQCVGRDTLVDELWPDGAPSSAAAIVQVTVSKLRKTLSPGLGAAEAGQRLRSGPRGYTLAVEPGELDADDFLTLLSAGADDRAQRRRALERALACWRGDAFADVAGGPLLEAHKLWLEDRRSAALLQLVELELADGDGRAVVERLAPVVAARPADERFAARLASALGAVGRRESALEVLRRTRRALWEEAGVWPGDDLVAVYRRIAGTEWTTPGPPAQLPPAVPDFTGRVAELAELGRALRGPAPVVLHGAAGAGKSALAVQAAWRARRRFPDGQLTASLGAATDPATVLTGFLRLLGATPAELADRAGLPGLWQSYTADRRLLVLLEDAGSEAQVRALLPSGPGCATLVTTRRELPGLCGARPLEVPRLSTADAWALLAAIAGESRLRAEPEATQHLLGRCAGLALAVRIAGVKLAARPDRRVADLADRLADRLDEFRAGDLSVRAVVTSALRERPAPDRCLLRLLAAFDAPVPDWCVAAVLDRPVAQARARLDALVGGHVLEPAGTRWAVPPFVRLVVGENPPPATDAVALRRACEAALDHARSARVRPEAEDIVFLAAAVRVAGAHGWHQLTERLADACTELAGTPWLGHAARSVSVLGLVAARRRQDPRAEAAKLHNLGSVHWQHGRASQARTYFAMAEARFRRLGDPRGTGAVLAALADVHLDGGDPAAAEAELREALDLLRECGDRRGQAAAAAQLGSLAEDVGDVRRAVQSFEVSMLLARESDDGRGHDQAAKRYADVLRRHGGCDQAADLLTGALGGAVRTRELHWEAHVLRSLGDLHTEAGELGDGERCLTRSLALFEQIGHRHAAAYTHRSLAEARRRAGDPAGARTHLLAAMGVFRELHDRRGAGYALLSLGRTQAAEGGGPEAVRLLRTSAELFRELGFPLWELRALRELTATTSDSPVRDRTREVLTKIRA</sequence>
<dbReference type="Pfam" id="PF00486">
    <property type="entry name" value="Trans_reg_C"/>
    <property type="match status" value="1"/>
</dbReference>
<evidence type="ECO:0000259" key="6">
    <source>
        <dbReference type="PROSITE" id="PS51755"/>
    </source>
</evidence>
<dbReference type="CDD" id="cd15831">
    <property type="entry name" value="BTAD"/>
    <property type="match status" value="1"/>
</dbReference>
<dbReference type="Gene3D" id="1.25.40.10">
    <property type="entry name" value="Tetratricopeptide repeat domain"/>
    <property type="match status" value="3"/>
</dbReference>
<dbReference type="InterPro" id="IPR019734">
    <property type="entry name" value="TPR_rpt"/>
</dbReference>
<dbReference type="Pfam" id="PF13424">
    <property type="entry name" value="TPR_12"/>
    <property type="match status" value="1"/>
</dbReference>
<dbReference type="PROSITE" id="PS51755">
    <property type="entry name" value="OMPR_PHOB"/>
    <property type="match status" value="1"/>
</dbReference>
<keyword evidence="3 5" id="KW-0238">DNA-binding</keyword>
<keyword evidence="8" id="KW-1185">Reference proteome</keyword>
<dbReference type="InterPro" id="IPR005158">
    <property type="entry name" value="BTAD"/>
</dbReference>
<dbReference type="Proteomes" id="UP001144096">
    <property type="component" value="Unassembled WGS sequence"/>
</dbReference>
<dbReference type="InterPro" id="IPR027417">
    <property type="entry name" value="P-loop_NTPase"/>
</dbReference>
<dbReference type="SMART" id="SM00028">
    <property type="entry name" value="TPR"/>
    <property type="match status" value="6"/>
</dbReference>
<dbReference type="SUPFAM" id="SSF52540">
    <property type="entry name" value="P-loop containing nucleoside triphosphate hydrolases"/>
    <property type="match status" value="1"/>
</dbReference>
<dbReference type="GO" id="GO:0003677">
    <property type="term" value="F:DNA binding"/>
    <property type="evidence" value="ECO:0007669"/>
    <property type="project" value="UniProtKB-UniRule"/>
</dbReference>
<evidence type="ECO:0000256" key="4">
    <source>
        <dbReference type="ARBA" id="ARBA00023163"/>
    </source>
</evidence>
<dbReference type="InterPro" id="IPR051677">
    <property type="entry name" value="AfsR-DnrI-RedD_regulator"/>
</dbReference>
<dbReference type="Pfam" id="PF03704">
    <property type="entry name" value="BTAD"/>
    <property type="match status" value="1"/>
</dbReference>
<dbReference type="GO" id="GO:0006355">
    <property type="term" value="P:regulation of DNA-templated transcription"/>
    <property type="evidence" value="ECO:0007669"/>
    <property type="project" value="InterPro"/>
</dbReference>
<dbReference type="PANTHER" id="PTHR35807">
    <property type="entry name" value="TRANSCRIPTIONAL REGULATOR REDD-RELATED"/>
    <property type="match status" value="1"/>
</dbReference>
<organism evidence="7 8">
    <name type="scientific">Amycolatopsis iheyensis</name>
    <dbReference type="NCBI Taxonomy" id="2945988"/>
    <lineage>
        <taxon>Bacteria</taxon>
        <taxon>Bacillati</taxon>
        <taxon>Actinomycetota</taxon>
        <taxon>Actinomycetes</taxon>
        <taxon>Pseudonocardiales</taxon>
        <taxon>Pseudonocardiaceae</taxon>
        <taxon>Amycolatopsis</taxon>
    </lineage>
</organism>
<accession>A0A9X2NMS7</accession>
<reference evidence="7" key="1">
    <citation type="submission" date="2022-06" db="EMBL/GenBank/DDBJ databases">
        <title>Amycolatopsis iheyaensis sp. nov., a new species of the genus Amycolatopsis isolated from soil in Iheya island, Japan.</title>
        <authorList>
            <person name="Ngamcharungchit C."/>
            <person name="Kanto H."/>
            <person name="Take A."/>
            <person name="Intra B."/>
            <person name="Matsumoto A."/>
            <person name="Panbangred W."/>
            <person name="Inahashi Y."/>
        </authorList>
    </citation>
    <scope>NUCLEOTIDE SEQUENCE</scope>
    <source>
        <strain evidence="7">OK19-0408</strain>
    </source>
</reference>
<feature type="domain" description="OmpR/PhoB-type" evidence="6">
    <location>
        <begin position="1"/>
        <end position="93"/>
    </location>
</feature>
<dbReference type="RefSeq" id="WP_257925843.1">
    <property type="nucleotide sequence ID" value="NZ_JAMXQV010000031.1"/>
</dbReference>
<proteinExistence type="inferred from homology"/>
<evidence type="ECO:0000313" key="7">
    <source>
        <dbReference type="EMBL" id="MCR6489272.1"/>
    </source>
</evidence>
<dbReference type="GO" id="GO:0043531">
    <property type="term" value="F:ADP binding"/>
    <property type="evidence" value="ECO:0007669"/>
    <property type="project" value="InterPro"/>
</dbReference>
<evidence type="ECO:0000256" key="2">
    <source>
        <dbReference type="ARBA" id="ARBA00023015"/>
    </source>
</evidence>
<name>A0A9X2NMS7_9PSEU</name>
<dbReference type="SMART" id="SM01043">
    <property type="entry name" value="BTAD"/>
    <property type="match status" value="1"/>
</dbReference>
<dbReference type="InterPro" id="IPR036388">
    <property type="entry name" value="WH-like_DNA-bd_sf"/>
</dbReference>
<dbReference type="PANTHER" id="PTHR35807:SF1">
    <property type="entry name" value="TRANSCRIPTIONAL REGULATOR REDD"/>
    <property type="match status" value="1"/>
</dbReference>
<evidence type="ECO:0000256" key="3">
    <source>
        <dbReference type="ARBA" id="ARBA00023125"/>
    </source>
</evidence>
<dbReference type="InterPro" id="IPR016032">
    <property type="entry name" value="Sig_transdc_resp-reg_C-effctor"/>
</dbReference>
<dbReference type="Gene3D" id="1.10.10.10">
    <property type="entry name" value="Winged helix-like DNA-binding domain superfamily/Winged helix DNA-binding domain"/>
    <property type="match status" value="1"/>
</dbReference>
<evidence type="ECO:0000313" key="8">
    <source>
        <dbReference type="Proteomes" id="UP001144096"/>
    </source>
</evidence>
<dbReference type="InterPro" id="IPR001867">
    <property type="entry name" value="OmpR/PhoB-type_DNA-bd"/>
</dbReference>
<feature type="DNA-binding region" description="OmpR/PhoB-type" evidence="5">
    <location>
        <begin position="1"/>
        <end position="93"/>
    </location>
</feature>
<keyword evidence="4" id="KW-0804">Transcription</keyword>
<evidence type="ECO:0000256" key="1">
    <source>
        <dbReference type="ARBA" id="ARBA00005820"/>
    </source>
</evidence>
<dbReference type="InterPro" id="IPR011990">
    <property type="entry name" value="TPR-like_helical_dom_sf"/>
</dbReference>
<gene>
    <name evidence="7" type="ORF">M8542_41300</name>
</gene>
<dbReference type="SUPFAM" id="SSF46894">
    <property type="entry name" value="C-terminal effector domain of the bipartite response regulators"/>
    <property type="match status" value="1"/>
</dbReference>
<keyword evidence="2" id="KW-0805">Transcription regulation</keyword>
<dbReference type="Gene3D" id="3.40.50.300">
    <property type="entry name" value="P-loop containing nucleotide triphosphate hydrolases"/>
    <property type="match status" value="1"/>
</dbReference>
<dbReference type="EMBL" id="JAMXQV010000031">
    <property type="protein sequence ID" value="MCR6489272.1"/>
    <property type="molecule type" value="Genomic_DNA"/>
</dbReference>
<evidence type="ECO:0000256" key="5">
    <source>
        <dbReference type="PROSITE-ProRule" id="PRU01091"/>
    </source>
</evidence>